<name>A0A6P0GGS9_9ACTN</name>
<evidence type="ECO:0000313" key="4">
    <source>
        <dbReference type="Proteomes" id="UP000471126"/>
    </source>
</evidence>
<sequence>MGGCPVVSTDRQPSAEDPIRALARASHHLPADRVGTAVTREARRLGAREAVVYLADYAQHELVPVPGDGVPARQALTIDGSLAGRAFRRVQPVQPPAHDGPVTLWLPLLDGAERVGVLEMVLTAEPTPRLEDDCRSFASLVAELVVTRDAYSDVFSRLRRRRTLSLAAEIQWDLLPPLTYASDRVVITGALEPAYDIGGDTFDYAVNGSLVELVVLDAVGHGLPAALLASAAVGAYRHARRDRLDLPDVAAAVDAVVAGQFSGSRFATAALACLDLDTGVLRWVNCGHPDPLLVRDGVLIHPPACRPARPLGLQAEKPDLCQVQLRPGDRVLLYTDGIVEARSPEGEFFGEERLADLVVRAELAGDPPPETMRRLMGSVMEHQAGQLQDDASIVMVEWRTGAEEQLRL</sequence>
<dbReference type="InterPro" id="IPR036457">
    <property type="entry name" value="PPM-type-like_dom_sf"/>
</dbReference>
<dbReference type="GO" id="GO:0016791">
    <property type="term" value="F:phosphatase activity"/>
    <property type="evidence" value="ECO:0007669"/>
    <property type="project" value="TreeGrafter"/>
</dbReference>
<dbReference type="Gene3D" id="3.60.40.10">
    <property type="entry name" value="PPM-type phosphatase domain"/>
    <property type="match status" value="1"/>
</dbReference>
<dbReference type="SMART" id="SM00331">
    <property type="entry name" value="PP2C_SIG"/>
    <property type="match status" value="1"/>
</dbReference>
<dbReference type="AlphaFoldDB" id="A0A6P0GGS9"/>
<proteinExistence type="predicted"/>
<dbReference type="PANTHER" id="PTHR43156">
    <property type="entry name" value="STAGE II SPORULATION PROTEIN E-RELATED"/>
    <property type="match status" value="1"/>
</dbReference>
<dbReference type="InterPro" id="IPR052016">
    <property type="entry name" value="Bact_Sigma-Reg"/>
</dbReference>
<evidence type="ECO:0000256" key="1">
    <source>
        <dbReference type="ARBA" id="ARBA00022801"/>
    </source>
</evidence>
<gene>
    <name evidence="3" type="ORF">GCU54_10625</name>
</gene>
<dbReference type="SUPFAM" id="SSF81606">
    <property type="entry name" value="PP2C-like"/>
    <property type="match status" value="1"/>
</dbReference>
<dbReference type="Proteomes" id="UP000471126">
    <property type="component" value="Unassembled WGS sequence"/>
</dbReference>
<evidence type="ECO:0000313" key="3">
    <source>
        <dbReference type="EMBL" id="NEM06464.1"/>
    </source>
</evidence>
<protein>
    <submittedName>
        <fullName evidence="3">Serine/threonine-protein phosphatase</fullName>
    </submittedName>
</protein>
<comment type="caution">
    <text evidence="3">The sequence shown here is derived from an EMBL/GenBank/DDBJ whole genome shotgun (WGS) entry which is preliminary data.</text>
</comment>
<dbReference type="SUPFAM" id="SSF55781">
    <property type="entry name" value="GAF domain-like"/>
    <property type="match status" value="1"/>
</dbReference>
<reference evidence="3 4" key="1">
    <citation type="submission" date="2019-12" db="EMBL/GenBank/DDBJ databases">
        <title>WGS of CPCC 203550 I12A-02606.</title>
        <authorList>
            <person name="Jiang Z."/>
        </authorList>
    </citation>
    <scope>NUCLEOTIDE SEQUENCE [LARGE SCALE GENOMIC DNA]</scope>
    <source>
        <strain evidence="3 4">I12A-02606</strain>
    </source>
</reference>
<dbReference type="Pfam" id="PF07228">
    <property type="entry name" value="SpoIIE"/>
    <property type="match status" value="1"/>
</dbReference>
<feature type="domain" description="PPM-type phosphatase" evidence="2">
    <location>
        <begin position="182"/>
        <end position="398"/>
    </location>
</feature>
<evidence type="ECO:0000259" key="2">
    <source>
        <dbReference type="SMART" id="SM00331"/>
    </source>
</evidence>
<dbReference type="Gene3D" id="3.30.450.40">
    <property type="match status" value="1"/>
</dbReference>
<accession>A0A6P0GGS9</accession>
<organism evidence="3 4">
    <name type="scientific">Geodermatophilus normandii</name>
    <dbReference type="NCBI Taxonomy" id="1137989"/>
    <lineage>
        <taxon>Bacteria</taxon>
        <taxon>Bacillati</taxon>
        <taxon>Actinomycetota</taxon>
        <taxon>Actinomycetes</taxon>
        <taxon>Geodermatophilales</taxon>
        <taxon>Geodermatophilaceae</taxon>
        <taxon>Geodermatophilus</taxon>
    </lineage>
</organism>
<dbReference type="InterPro" id="IPR001932">
    <property type="entry name" value="PPM-type_phosphatase-like_dom"/>
</dbReference>
<dbReference type="PANTHER" id="PTHR43156:SF2">
    <property type="entry name" value="STAGE II SPORULATION PROTEIN E"/>
    <property type="match status" value="1"/>
</dbReference>
<dbReference type="InterPro" id="IPR029016">
    <property type="entry name" value="GAF-like_dom_sf"/>
</dbReference>
<keyword evidence="1" id="KW-0378">Hydrolase</keyword>
<dbReference type="EMBL" id="JAAGWE010000015">
    <property type="protein sequence ID" value="NEM06464.1"/>
    <property type="molecule type" value="Genomic_DNA"/>
</dbReference>